<organism evidence="4 5">
    <name type="scientific">Porphyra umbilicalis</name>
    <name type="common">Purple laver</name>
    <name type="synonym">Red alga</name>
    <dbReference type="NCBI Taxonomy" id="2786"/>
    <lineage>
        <taxon>Eukaryota</taxon>
        <taxon>Rhodophyta</taxon>
        <taxon>Bangiophyceae</taxon>
        <taxon>Bangiales</taxon>
        <taxon>Bangiaceae</taxon>
        <taxon>Porphyra</taxon>
    </lineage>
</organism>
<reference evidence="4 5" key="1">
    <citation type="submission" date="2017-03" db="EMBL/GenBank/DDBJ databases">
        <title>WGS assembly of Porphyra umbilicalis.</title>
        <authorList>
            <person name="Brawley S.H."/>
            <person name="Blouin N.A."/>
            <person name="Ficko-Blean E."/>
            <person name="Wheeler G.L."/>
            <person name="Lohr M."/>
            <person name="Goodson H.V."/>
            <person name="Jenkins J.W."/>
            <person name="Blaby-Haas C.E."/>
            <person name="Helliwell K.E."/>
            <person name="Chan C."/>
            <person name="Marriage T."/>
            <person name="Bhattacharya D."/>
            <person name="Klein A.S."/>
            <person name="Badis Y."/>
            <person name="Brodie J."/>
            <person name="Cao Y."/>
            <person name="Collen J."/>
            <person name="Dittami S.M."/>
            <person name="Gachon C.M."/>
            <person name="Green B.R."/>
            <person name="Karpowicz S."/>
            <person name="Kim J.W."/>
            <person name="Kudahl U."/>
            <person name="Lin S."/>
            <person name="Michel G."/>
            <person name="Mittag M."/>
            <person name="Olson B.J."/>
            <person name="Pangilinan J."/>
            <person name="Peng Y."/>
            <person name="Qiu H."/>
            <person name="Shu S."/>
            <person name="Singer J.T."/>
            <person name="Smith A.G."/>
            <person name="Sprecher B.N."/>
            <person name="Wagner V."/>
            <person name="Wang W."/>
            <person name="Wang Z.-Y."/>
            <person name="Yan J."/>
            <person name="Yarish C."/>
            <person name="Zoeuner-Riek S."/>
            <person name="Zhuang Y."/>
            <person name="Zou Y."/>
            <person name="Lindquist E.A."/>
            <person name="Grimwood J."/>
            <person name="Barry K."/>
            <person name="Rokhsar D.S."/>
            <person name="Schmutz J."/>
            <person name="Stiller J.W."/>
            <person name="Grossman A.R."/>
            <person name="Prochnik S.E."/>
        </authorList>
    </citation>
    <scope>NUCLEOTIDE SEQUENCE [LARGE SCALE GENOMIC DNA]</scope>
    <source>
        <strain evidence="4">4086291</strain>
    </source>
</reference>
<name>A0A1X6NK06_PORUM</name>
<evidence type="ECO:0000256" key="2">
    <source>
        <dbReference type="ARBA" id="ARBA00023002"/>
    </source>
</evidence>
<proteinExistence type="inferred from homology"/>
<accession>A0A1X6NK06</accession>
<dbReference type="OrthoDB" id="5302at2759"/>
<dbReference type="InterPro" id="IPR057326">
    <property type="entry name" value="KR_dom"/>
</dbReference>
<dbReference type="AlphaFoldDB" id="A0A1X6NK06"/>
<keyword evidence="5" id="KW-1185">Reference proteome</keyword>
<evidence type="ECO:0000313" key="5">
    <source>
        <dbReference type="Proteomes" id="UP000218209"/>
    </source>
</evidence>
<dbReference type="InterPro" id="IPR002347">
    <property type="entry name" value="SDR_fam"/>
</dbReference>
<evidence type="ECO:0000259" key="3">
    <source>
        <dbReference type="SMART" id="SM00822"/>
    </source>
</evidence>
<protein>
    <recommendedName>
        <fullName evidence="3">Ketoreductase domain-containing protein</fullName>
    </recommendedName>
</protein>
<evidence type="ECO:0000256" key="1">
    <source>
        <dbReference type="ARBA" id="ARBA00006484"/>
    </source>
</evidence>
<dbReference type="EMBL" id="KV919927">
    <property type="protein sequence ID" value="OSX68951.1"/>
    <property type="molecule type" value="Genomic_DNA"/>
</dbReference>
<dbReference type="SUPFAM" id="SSF51735">
    <property type="entry name" value="NAD(P)-binding Rossmann-fold domains"/>
    <property type="match status" value="1"/>
</dbReference>
<dbReference type="Pfam" id="PF13561">
    <property type="entry name" value="adh_short_C2"/>
    <property type="match status" value="1"/>
</dbReference>
<dbReference type="PANTHER" id="PTHR43639">
    <property type="entry name" value="OXIDOREDUCTASE, SHORT-CHAIN DEHYDROGENASE/REDUCTASE FAMILY (AFU_ORTHOLOGUE AFUA_5G02870)"/>
    <property type="match status" value="1"/>
</dbReference>
<dbReference type="PANTHER" id="PTHR43639:SF1">
    <property type="entry name" value="SHORT-CHAIN DEHYDROGENASE_REDUCTASE FAMILY PROTEIN"/>
    <property type="match status" value="1"/>
</dbReference>
<dbReference type="GO" id="GO:0016491">
    <property type="term" value="F:oxidoreductase activity"/>
    <property type="evidence" value="ECO:0007669"/>
    <property type="project" value="UniProtKB-KW"/>
</dbReference>
<dbReference type="FunFam" id="3.40.50.720:FF:000084">
    <property type="entry name" value="Short-chain dehydrogenase reductase"/>
    <property type="match status" value="1"/>
</dbReference>
<dbReference type="Proteomes" id="UP000218209">
    <property type="component" value="Unassembled WGS sequence"/>
</dbReference>
<keyword evidence="2" id="KW-0560">Oxidoreductase</keyword>
<dbReference type="Gene3D" id="3.40.50.720">
    <property type="entry name" value="NAD(P)-binding Rossmann-like Domain"/>
    <property type="match status" value="1"/>
</dbReference>
<comment type="similarity">
    <text evidence="1">Belongs to the short-chain dehydrogenases/reductases (SDR) family.</text>
</comment>
<dbReference type="PRINTS" id="PR00080">
    <property type="entry name" value="SDRFAMILY"/>
</dbReference>
<evidence type="ECO:0000313" key="4">
    <source>
        <dbReference type="EMBL" id="OSX68951.1"/>
    </source>
</evidence>
<dbReference type="InterPro" id="IPR036291">
    <property type="entry name" value="NAD(P)-bd_dom_sf"/>
</dbReference>
<dbReference type="SMART" id="SM00822">
    <property type="entry name" value="PKS_KR"/>
    <property type="match status" value="1"/>
</dbReference>
<dbReference type="PRINTS" id="PR00081">
    <property type="entry name" value="GDHRDH"/>
</dbReference>
<gene>
    <name evidence="4" type="ORF">BU14_2053s0001</name>
</gene>
<feature type="domain" description="Ketoreductase" evidence="3">
    <location>
        <begin position="7"/>
        <end position="194"/>
    </location>
</feature>
<sequence length="254" mass="26497">MSSLEGKVALVTGGSRSLGKSVALTLAARGADVLITYRSAKGEADETVSEIRDLGRRAVALSVDLSGESAGELVTAVAAALGESFDGAKLDFLINNAGINSQVPFSKVSLDELNKVFQVNYAAPFMLTQGLLPHMADGGRIVYIGSGTGRFVVPTMSAYGPLKAAVETLARYVAAEVGPRNMTANAVSPGMLDTAFNKEGMESHPEVTDYITGMTALNRLGKPDDVCGVIAFLCSPEAKFVTGQRIEVSGGIYL</sequence>